<dbReference type="InterPro" id="IPR050116">
    <property type="entry name" value="DNA_polymerase-Y"/>
</dbReference>
<keyword evidence="8 15" id="KW-0479">Metal-binding</keyword>
<evidence type="ECO:0000256" key="5">
    <source>
        <dbReference type="ARBA" id="ARBA00022679"/>
    </source>
</evidence>
<dbReference type="InterPro" id="IPR036775">
    <property type="entry name" value="DNA_pol_Y-fam_lit_finger_sf"/>
</dbReference>
<accession>A0A841ELL2</accession>
<sequence>MNDKAIVHMDLDSFFVGVEQLRDSQLVGKPVIIGGQSDRGVVSACSYEARKFGVRSAMPMKLARQLCPDAIVLRGDYDAYSSYSKMVTDIITENAPVVEKASIDEFYLDMTGMERFFGTWKFATELRQKVIKETGLSISMGLSINKTVSKVATNEIKPAGQLFIETGNERNFLAPLTVSKIPLIGNVTSQTLRNMGVTHVGTLSQMPLKLLEKTFGKIGKTLWERANGIDFSPVIPFHEQKGMSKEMTFQQDTTDVNLLNNLFISMTEQLCYDLRKSGHCTGCISVKVRYSNFDTHTKQLNIPITSADHVLIKASLDLFQKLYDRRLLIRLIGIRFTKLVRALEQLNLFDNSTKVVPLYDAMDRIRDKYGSDAIGRAVRIDKKNKRIS</sequence>
<dbReference type="GO" id="GO:0003684">
    <property type="term" value="F:damaged DNA binding"/>
    <property type="evidence" value="ECO:0007669"/>
    <property type="project" value="InterPro"/>
</dbReference>
<keyword evidence="5 15" id="KW-0808">Transferase</keyword>
<dbReference type="InterPro" id="IPR043128">
    <property type="entry name" value="Rev_trsase/Diguanyl_cyclase"/>
</dbReference>
<comment type="subcellular location">
    <subcellularLocation>
        <location evidence="1 15">Cytoplasm</location>
    </subcellularLocation>
</comment>
<name>A0A841ELL2_9BACT</name>
<comment type="function">
    <text evidence="15">Poorly processive, error-prone DNA polymerase involved in untargeted mutagenesis. Copies undamaged DNA at stalled replication forks, which arise in vivo from mismatched or misaligned primer ends. These misaligned primers can be extended by PolIV. Exhibits no 3'-5' exonuclease (proofreading) activity. May be involved in translesional synthesis, in conjunction with the beta clamp from PolIII.</text>
</comment>
<dbReference type="PANTHER" id="PTHR11076:SF33">
    <property type="entry name" value="DNA POLYMERASE KAPPA"/>
    <property type="match status" value="1"/>
</dbReference>
<keyword evidence="4 15" id="KW-0963">Cytoplasm</keyword>
<dbReference type="GO" id="GO:0042276">
    <property type="term" value="P:error-prone translesion synthesis"/>
    <property type="evidence" value="ECO:0007669"/>
    <property type="project" value="TreeGrafter"/>
</dbReference>
<dbReference type="RefSeq" id="WP_184134475.1">
    <property type="nucleotide sequence ID" value="NZ_JACHKT010000017.1"/>
</dbReference>
<evidence type="ECO:0000256" key="6">
    <source>
        <dbReference type="ARBA" id="ARBA00022695"/>
    </source>
</evidence>
<dbReference type="Gene3D" id="3.40.1170.60">
    <property type="match status" value="1"/>
</dbReference>
<evidence type="ECO:0000313" key="17">
    <source>
        <dbReference type="EMBL" id="MBB6003826.1"/>
    </source>
</evidence>
<evidence type="ECO:0000256" key="1">
    <source>
        <dbReference type="ARBA" id="ARBA00004496"/>
    </source>
</evidence>
<evidence type="ECO:0000256" key="2">
    <source>
        <dbReference type="ARBA" id="ARBA00010945"/>
    </source>
</evidence>
<evidence type="ECO:0000259" key="16">
    <source>
        <dbReference type="PROSITE" id="PS50173"/>
    </source>
</evidence>
<evidence type="ECO:0000256" key="9">
    <source>
        <dbReference type="ARBA" id="ARBA00022763"/>
    </source>
</evidence>
<dbReference type="GO" id="GO:0009432">
    <property type="term" value="P:SOS response"/>
    <property type="evidence" value="ECO:0007669"/>
    <property type="project" value="TreeGrafter"/>
</dbReference>
<keyword evidence="3 15" id="KW-0515">Mutator protein</keyword>
<dbReference type="InterPro" id="IPR022880">
    <property type="entry name" value="DNApol_IV"/>
</dbReference>
<keyword evidence="13 15" id="KW-0234">DNA repair</keyword>
<dbReference type="Proteomes" id="UP000524404">
    <property type="component" value="Unassembled WGS sequence"/>
</dbReference>
<evidence type="ECO:0000256" key="13">
    <source>
        <dbReference type="ARBA" id="ARBA00023204"/>
    </source>
</evidence>
<dbReference type="GO" id="GO:0006281">
    <property type="term" value="P:DNA repair"/>
    <property type="evidence" value="ECO:0007669"/>
    <property type="project" value="UniProtKB-UniRule"/>
</dbReference>
<comment type="caution">
    <text evidence="17">The sequence shown here is derived from an EMBL/GenBank/DDBJ whole genome shotgun (WGS) entry which is preliminary data.</text>
</comment>
<dbReference type="Gene3D" id="3.30.70.270">
    <property type="match status" value="1"/>
</dbReference>
<keyword evidence="9 15" id="KW-0227">DNA damage</keyword>
<dbReference type="Gene3D" id="1.10.150.20">
    <property type="entry name" value="5' to 3' exonuclease, C-terminal subdomain"/>
    <property type="match status" value="1"/>
</dbReference>
<dbReference type="FunFam" id="3.40.1170.60:FF:000001">
    <property type="entry name" value="DNA polymerase IV"/>
    <property type="match status" value="1"/>
</dbReference>
<organism evidence="17 18">
    <name type="scientific">Arcicella rosea</name>
    <dbReference type="NCBI Taxonomy" id="502909"/>
    <lineage>
        <taxon>Bacteria</taxon>
        <taxon>Pseudomonadati</taxon>
        <taxon>Bacteroidota</taxon>
        <taxon>Cytophagia</taxon>
        <taxon>Cytophagales</taxon>
        <taxon>Flectobacillaceae</taxon>
        <taxon>Arcicella</taxon>
    </lineage>
</organism>
<feature type="domain" description="UmuC" evidence="16">
    <location>
        <begin position="6"/>
        <end position="185"/>
    </location>
</feature>
<evidence type="ECO:0000313" key="18">
    <source>
        <dbReference type="Proteomes" id="UP000524404"/>
    </source>
</evidence>
<evidence type="ECO:0000256" key="12">
    <source>
        <dbReference type="ARBA" id="ARBA00023125"/>
    </source>
</evidence>
<feature type="binding site" evidence="15">
    <location>
        <position position="104"/>
    </location>
    <ligand>
        <name>Mg(2+)</name>
        <dbReference type="ChEBI" id="CHEBI:18420"/>
    </ligand>
</feature>
<proteinExistence type="inferred from homology"/>
<keyword evidence="12 15" id="KW-0238">DNA-binding</keyword>
<dbReference type="Pfam" id="PF00817">
    <property type="entry name" value="IMS"/>
    <property type="match status" value="1"/>
</dbReference>
<protein>
    <recommendedName>
        <fullName evidence="15">DNA polymerase IV</fullName>
        <shortName evidence="15">Pol IV</shortName>
        <ecNumber evidence="15">2.7.7.7</ecNumber>
    </recommendedName>
</protein>
<dbReference type="SUPFAM" id="SSF100879">
    <property type="entry name" value="Lesion bypass DNA polymerase (Y-family), little finger domain"/>
    <property type="match status" value="1"/>
</dbReference>
<evidence type="ECO:0000256" key="11">
    <source>
        <dbReference type="ARBA" id="ARBA00022932"/>
    </source>
</evidence>
<evidence type="ECO:0000256" key="15">
    <source>
        <dbReference type="HAMAP-Rule" id="MF_01113"/>
    </source>
</evidence>
<keyword evidence="6 15" id="KW-0548">Nucleotidyltransferase</keyword>
<keyword evidence="7 15" id="KW-0235">DNA replication</keyword>
<dbReference type="GO" id="GO:0006261">
    <property type="term" value="P:DNA-templated DNA replication"/>
    <property type="evidence" value="ECO:0007669"/>
    <property type="project" value="UniProtKB-UniRule"/>
</dbReference>
<dbReference type="EMBL" id="JACHKT010000017">
    <property type="protein sequence ID" value="MBB6003826.1"/>
    <property type="molecule type" value="Genomic_DNA"/>
</dbReference>
<dbReference type="NCBIfam" id="NF002677">
    <property type="entry name" value="PRK02406.1"/>
    <property type="match status" value="1"/>
</dbReference>
<keyword evidence="10 15" id="KW-0460">Magnesium</keyword>
<evidence type="ECO:0000256" key="8">
    <source>
        <dbReference type="ARBA" id="ARBA00022723"/>
    </source>
</evidence>
<evidence type="ECO:0000256" key="7">
    <source>
        <dbReference type="ARBA" id="ARBA00022705"/>
    </source>
</evidence>
<dbReference type="PANTHER" id="PTHR11076">
    <property type="entry name" value="DNA REPAIR POLYMERASE UMUC / TRANSFERASE FAMILY MEMBER"/>
    <property type="match status" value="1"/>
</dbReference>
<keyword evidence="18" id="KW-1185">Reference proteome</keyword>
<dbReference type="InterPro" id="IPR043502">
    <property type="entry name" value="DNA/RNA_pol_sf"/>
</dbReference>
<dbReference type="PROSITE" id="PS50173">
    <property type="entry name" value="UMUC"/>
    <property type="match status" value="1"/>
</dbReference>
<evidence type="ECO:0000256" key="4">
    <source>
        <dbReference type="ARBA" id="ARBA00022490"/>
    </source>
</evidence>
<evidence type="ECO:0000256" key="3">
    <source>
        <dbReference type="ARBA" id="ARBA00022457"/>
    </source>
</evidence>
<dbReference type="CDD" id="cd03586">
    <property type="entry name" value="PolY_Pol_IV_kappa"/>
    <property type="match status" value="1"/>
</dbReference>
<dbReference type="SUPFAM" id="SSF56672">
    <property type="entry name" value="DNA/RNA polymerases"/>
    <property type="match status" value="1"/>
</dbReference>
<evidence type="ECO:0000256" key="14">
    <source>
        <dbReference type="ARBA" id="ARBA00049244"/>
    </source>
</evidence>
<dbReference type="GO" id="GO:0005829">
    <property type="term" value="C:cytosol"/>
    <property type="evidence" value="ECO:0007669"/>
    <property type="project" value="TreeGrafter"/>
</dbReference>
<feature type="site" description="Substrate discrimination" evidence="15">
    <location>
        <position position="15"/>
    </location>
</feature>
<dbReference type="HAMAP" id="MF_01113">
    <property type="entry name" value="DNApol_IV"/>
    <property type="match status" value="1"/>
</dbReference>
<comment type="similarity">
    <text evidence="2 15">Belongs to the DNA polymerase type-Y family.</text>
</comment>
<comment type="catalytic activity">
    <reaction evidence="14 15">
        <text>DNA(n) + a 2'-deoxyribonucleoside 5'-triphosphate = DNA(n+1) + diphosphate</text>
        <dbReference type="Rhea" id="RHEA:22508"/>
        <dbReference type="Rhea" id="RHEA-COMP:17339"/>
        <dbReference type="Rhea" id="RHEA-COMP:17340"/>
        <dbReference type="ChEBI" id="CHEBI:33019"/>
        <dbReference type="ChEBI" id="CHEBI:61560"/>
        <dbReference type="ChEBI" id="CHEBI:173112"/>
        <dbReference type="EC" id="2.7.7.7"/>
    </reaction>
</comment>
<dbReference type="GO" id="GO:0000287">
    <property type="term" value="F:magnesium ion binding"/>
    <property type="evidence" value="ECO:0007669"/>
    <property type="project" value="UniProtKB-UniRule"/>
</dbReference>
<dbReference type="InterPro" id="IPR017961">
    <property type="entry name" value="DNA_pol_Y-fam_little_finger"/>
</dbReference>
<gene>
    <name evidence="15" type="primary">dinB</name>
    <name evidence="17" type="ORF">HNP25_002485</name>
</gene>
<dbReference type="Gene3D" id="3.30.1490.100">
    <property type="entry name" value="DNA polymerase, Y-family, little finger domain"/>
    <property type="match status" value="1"/>
</dbReference>
<dbReference type="GO" id="GO:0003887">
    <property type="term" value="F:DNA-directed DNA polymerase activity"/>
    <property type="evidence" value="ECO:0007669"/>
    <property type="project" value="UniProtKB-UniRule"/>
</dbReference>
<dbReference type="Pfam" id="PF21999">
    <property type="entry name" value="IMS_HHH_1"/>
    <property type="match status" value="1"/>
</dbReference>
<feature type="binding site" evidence="15">
    <location>
        <position position="10"/>
    </location>
    <ligand>
        <name>Mg(2+)</name>
        <dbReference type="ChEBI" id="CHEBI:18420"/>
    </ligand>
</feature>
<dbReference type="InterPro" id="IPR053848">
    <property type="entry name" value="IMS_HHH_1"/>
</dbReference>
<dbReference type="InterPro" id="IPR001126">
    <property type="entry name" value="UmuC"/>
</dbReference>
<dbReference type="Pfam" id="PF11799">
    <property type="entry name" value="IMS_C"/>
    <property type="match status" value="1"/>
</dbReference>
<feature type="active site" evidence="15">
    <location>
        <position position="105"/>
    </location>
</feature>
<comment type="cofactor">
    <cofactor evidence="15">
        <name>Mg(2+)</name>
        <dbReference type="ChEBI" id="CHEBI:18420"/>
    </cofactor>
    <text evidence="15">Binds 2 magnesium ions per subunit.</text>
</comment>
<reference evidence="17 18" key="1">
    <citation type="submission" date="2020-08" db="EMBL/GenBank/DDBJ databases">
        <title>Functional genomics of gut bacteria from endangered species of beetles.</title>
        <authorList>
            <person name="Carlos-Shanley C."/>
        </authorList>
    </citation>
    <scope>NUCLEOTIDE SEQUENCE [LARGE SCALE GENOMIC DNA]</scope>
    <source>
        <strain evidence="17 18">S00070</strain>
    </source>
</reference>
<evidence type="ECO:0000256" key="10">
    <source>
        <dbReference type="ARBA" id="ARBA00022842"/>
    </source>
</evidence>
<dbReference type="AlphaFoldDB" id="A0A841ELL2"/>
<keyword evidence="11 15" id="KW-0239">DNA-directed DNA polymerase</keyword>
<comment type="subunit">
    <text evidence="15">Monomer.</text>
</comment>
<dbReference type="EC" id="2.7.7.7" evidence="15"/>